<protein>
    <submittedName>
        <fullName evidence="8">MFS transporter, DHA1 family, inner membrane transport protein</fullName>
    </submittedName>
</protein>
<dbReference type="STRING" id="589385.SAMN05421504_1011025"/>
<feature type="transmembrane region" description="Helical" evidence="6">
    <location>
        <begin position="330"/>
        <end position="351"/>
    </location>
</feature>
<comment type="subcellular location">
    <subcellularLocation>
        <location evidence="1">Cell membrane</location>
        <topology evidence="1">Multi-pass membrane protein</topology>
    </subcellularLocation>
</comment>
<organism evidence="8 9">
    <name type="scientific">Amycolatopsis xylanica</name>
    <dbReference type="NCBI Taxonomy" id="589385"/>
    <lineage>
        <taxon>Bacteria</taxon>
        <taxon>Bacillati</taxon>
        <taxon>Actinomycetota</taxon>
        <taxon>Actinomycetes</taxon>
        <taxon>Pseudonocardiales</taxon>
        <taxon>Pseudonocardiaceae</taxon>
        <taxon>Amycolatopsis</taxon>
    </lineage>
</organism>
<feature type="transmembrane region" description="Helical" evidence="6">
    <location>
        <begin position="156"/>
        <end position="180"/>
    </location>
</feature>
<evidence type="ECO:0000256" key="2">
    <source>
        <dbReference type="ARBA" id="ARBA00022475"/>
    </source>
</evidence>
<feature type="domain" description="Major facilitator superfamily (MFS) profile" evidence="7">
    <location>
        <begin position="4"/>
        <end position="379"/>
    </location>
</feature>
<evidence type="ECO:0000313" key="8">
    <source>
        <dbReference type="EMBL" id="SDW60466.1"/>
    </source>
</evidence>
<dbReference type="InterPro" id="IPR036259">
    <property type="entry name" value="MFS_trans_sf"/>
</dbReference>
<proteinExistence type="predicted"/>
<feature type="transmembrane region" description="Helical" evidence="6">
    <location>
        <begin position="95"/>
        <end position="117"/>
    </location>
</feature>
<dbReference type="EMBL" id="FNON01000001">
    <property type="protein sequence ID" value="SDW60466.1"/>
    <property type="molecule type" value="Genomic_DNA"/>
</dbReference>
<feature type="transmembrane region" description="Helical" evidence="6">
    <location>
        <begin position="129"/>
        <end position="150"/>
    </location>
</feature>
<accession>A0A1H2UWJ3</accession>
<evidence type="ECO:0000256" key="4">
    <source>
        <dbReference type="ARBA" id="ARBA00022989"/>
    </source>
</evidence>
<dbReference type="PANTHER" id="PTHR43124:SF3">
    <property type="entry name" value="CHLORAMPHENICOL EFFLUX PUMP RV0191"/>
    <property type="match status" value="1"/>
</dbReference>
<dbReference type="AlphaFoldDB" id="A0A1H2UWJ3"/>
<dbReference type="Gene3D" id="1.20.1250.20">
    <property type="entry name" value="MFS general substrate transporter like domains"/>
    <property type="match status" value="2"/>
</dbReference>
<dbReference type="GO" id="GO:0005886">
    <property type="term" value="C:plasma membrane"/>
    <property type="evidence" value="ECO:0007669"/>
    <property type="project" value="UniProtKB-SubCell"/>
</dbReference>
<keyword evidence="5 6" id="KW-0472">Membrane</keyword>
<dbReference type="Pfam" id="PF07690">
    <property type="entry name" value="MFS_1"/>
    <property type="match status" value="1"/>
</dbReference>
<keyword evidence="9" id="KW-1185">Reference proteome</keyword>
<reference evidence="8 9" key="1">
    <citation type="submission" date="2016-10" db="EMBL/GenBank/DDBJ databases">
        <authorList>
            <person name="de Groot N.N."/>
        </authorList>
    </citation>
    <scope>NUCLEOTIDE SEQUENCE [LARGE SCALE GENOMIC DNA]</scope>
    <source>
        <strain evidence="8 9">CPCC 202699</strain>
    </source>
</reference>
<dbReference type="RefSeq" id="WP_091287140.1">
    <property type="nucleotide sequence ID" value="NZ_FNON01000001.1"/>
</dbReference>
<feature type="transmembrane region" description="Helical" evidence="6">
    <location>
        <begin position="234"/>
        <end position="256"/>
    </location>
</feature>
<feature type="transmembrane region" description="Helical" evidence="6">
    <location>
        <begin position="357"/>
        <end position="377"/>
    </location>
</feature>
<evidence type="ECO:0000256" key="5">
    <source>
        <dbReference type="ARBA" id="ARBA00023136"/>
    </source>
</evidence>
<evidence type="ECO:0000259" key="7">
    <source>
        <dbReference type="PROSITE" id="PS50850"/>
    </source>
</evidence>
<dbReference type="InterPro" id="IPR011701">
    <property type="entry name" value="MFS"/>
</dbReference>
<dbReference type="CDD" id="cd17324">
    <property type="entry name" value="MFS_NepI_like"/>
    <property type="match status" value="1"/>
</dbReference>
<evidence type="ECO:0000256" key="3">
    <source>
        <dbReference type="ARBA" id="ARBA00022692"/>
    </source>
</evidence>
<keyword evidence="2" id="KW-1003">Cell membrane</keyword>
<dbReference type="InterPro" id="IPR020846">
    <property type="entry name" value="MFS_dom"/>
</dbReference>
<gene>
    <name evidence="8" type="ORF">SAMN05421504_1011025</name>
</gene>
<dbReference type="OrthoDB" id="9814237at2"/>
<keyword evidence="3 6" id="KW-0812">Transmembrane</keyword>
<dbReference type="PROSITE" id="PS50850">
    <property type="entry name" value="MFS"/>
    <property type="match status" value="1"/>
</dbReference>
<keyword evidence="4 6" id="KW-1133">Transmembrane helix</keyword>
<feature type="transmembrane region" description="Helical" evidence="6">
    <location>
        <begin position="69"/>
        <end position="89"/>
    </location>
</feature>
<feature type="transmembrane region" description="Helical" evidence="6">
    <location>
        <begin position="42"/>
        <end position="62"/>
    </location>
</feature>
<feature type="transmembrane region" description="Helical" evidence="6">
    <location>
        <begin position="263"/>
        <end position="284"/>
    </location>
</feature>
<name>A0A1H2UWJ3_9PSEU</name>
<sequence>MPIALFVLGLTVFSLGTTEFMIAGLLPELSAAFGVSLPQTGMLISLFALGVVVGAPLITAATTRIPRKAALIGLLGVFIVGEVIAAAAPSYGVLMAARVVTAVAHGSFFGIGAVVAANLVEPAKRARAISVMFGGLTIATIAGVPLGTFVGQHFGWRATFLAVAILGVIDLIGVIALVPHQPRAGHIGVRQELAAFRNKKVWLALATTMLSQAALYTAYTYISPLLTDVTGFSAGMVPPLLALFGVGTFLGSVFGGRLADRSLMGTLCVGLLVLAVMLGAFSLAAHNKPAMIATLFLFGVGSFLINPALQTRVMNETEGAPTLASTSNISAFNIGNALGPWLGGLGISAGAGLLSPSWIGAGLAVASLAVALVAVGVDRAGKDEEVTIDARRERELVERRG</sequence>
<dbReference type="SUPFAM" id="SSF103473">
    <property type="entry name" value="MFS general substrate transporter"/>
    <property type="match status" value="1"/>
</dbReference>
<dbReference type="PANTHER" id="PTHR43124">
    <property type="entry name" value="PURINE EFFLUX PUMP PBUE"/>
    <property type="match status" value="1"/>
</dbReference>
<evidence type="ECO:0000313" key="9">
    <source>
        <dbReference type="Proteomes" id="UP000199515"/>
    </source>
</evidence>
<dbReference type="InterPro" id="IPR050189">
    <property type="entry name" value="MFS_Efflux_Transporters"/>
</dbReference>
<evidence type="ECO:0000256" key="6">
    <source>
        <dbReference type="SAM" id="Phobius"/>
    </source>
</evidence>
<dbReference type="Proteomes" id="UP000199515">
    <property type="component" value="Unassembled WGS sequence"/>
</dbReference>
<feature type="transmembrane region" description="Helical" evidence="6">
    <location>
        <begin position="201"/>
        <end position="222"/>
    </location>
</feature>
<dbReference type="NCBIfam" id="NF033135">
    <property type="entry name" value="cmx_cmrA"/>
    <property type="match status" value="1"/>
</dbReference>
<evidence type="ECO:0000256" key="1">
    <source>
        <dbReference type="ARBA" id="ARBA00004651"/>
    </source>
</evidence>
<dbReference type="GO" id="GO:0022857">
    <property type="term" value="F:transmembrane transporter activity"/>
    <property type="evidence" value="ECO:0007669"/>
    <property type="project" value="InterPro"/>
</dbReference>
<feature type="transmembrane region" description="Helical" evidence="6">
    <location>
        <begin position="290"/>
        <end position="309"/>
    </location>
</feature>